<keyword evidence="3 7" id="KW-0812">Transmembrane</keyword>
<dbReference type="PANTHER" id="PTHR13414">
    <property type="entry name" value="HUEL-CATION TRANSPORTER"/>
    <property type="match status" value="1"/>
</dbReference>
<protein>
    <submittedName>
        <fullName evidence="10">Cation diffusion facilitator family transporter</fullName>
    </submittedName>
</protein>
<dbReference type="GO" id="GO:0016020">
    <property type="term" value="C:membrane"/>
    <property type="evidence" value="ECO:0007669"/>
    <property type="project" value="UniProtKB-SubCell"/>
</dbReference>
<keyword evidence="5 7" id="KW-1133">Transmembrane helix</keyword>
<evidence type="ECO:0000256" key="3">
    <source>
        <dbReference type="ARBA" id="ARBA00022692"/>
    </source>
</evidence>
<dbReference type="GO" id="GO:0008324">
    <property type="term" value="F:monoatomic cation transmembrane transporter activity"/>
    <property type="evidence" value="ECO:0007669"/>
    <property type="project" value="InterPro"/>
</dbReference>
<organism evidence="10 11">
    <name type="scientific">Vulcaniibacterium tengchongense</name>
    <dbReference type="NCBI Taxonomy" id="1273429"/>
    <lineage>
        <taxon>Bacteria</taxon>
        <taxon>Pseudomonadati</taxon>
        <taxon>Pseudomonadota</taxon>
        <taxon>Gammaproteobacteria</taxon>
        <taxon>Lysobacterales</taxon>
        <taxon>Lysobacteraceae</taxon>
        <taxon>Vulcaniibacterium</taxon>
    </lineage>
</organism>
<dbReference type="AlphaFoldDB" id="A0A3N4VGP3"/>
<proteinExistence type="predicted"/>
<name>A0A3N4VGP3_9GAMM</name>
<keyword evidence="4" id="KW-0406">Ion transport</keyword>
<feature type="transmembrane region" description="Helical" evidence="7">
    <location>
        <begin position="76"/>
        <end position="94"/>
    </location>
</feature>
<dbReference type="PANTHER" id="PTHR13414:SF9">
    <property type="entry name" value="PROTON-COUPLED ZINC ANTIPORTER SLC30A9, MITOCHONDRIAL"/>
    <property type="match status" value="1"/>
</dbReference>
<dbReference type="InterPro" id="IPR002524">
    <property type="entry name" value="Cation_efflux"/>
</dbReference>
<dbReference type="InterPro" id="IPR027469">
    <property type="entry name" value="Cation_efflux_TMD_sf"/>
</dbReference>
<evidence type="ECO:0000256" key="7">
    <source>
        <dbReference type="SAM" id="Phobius"/>
    </source>
</evidence>
<feature type="transmembrane region" description="Helical" evidence="7">
    <location>
        <begin position="167"/>
        <end position="186"/>
    </location>
</feature>
<evidence type="ECO:0000256" key="4">
    <source>
        <dbReference type="ARBA" id="ARBA00022906"/>
    </source>
</evidence>
<evidence type="ECO:0000313" key="10">
    <source>
        <dbReference type="EMBL" id="RPE81918.1"/>
    </source>
</evidence>
<evidence type="ECO:0000256" key="8">
    <source>
        <dbReference type="SAM" id="SignalP"/>
    </source>
</evidence>
<keyword evidence="6 7" id="KW-0472">Membrane</keyword>
<gene>
    <name evidence="10" type="ORF">EDC50_1121</name>
</gene>
<dbReference type="OrthoDB" id="9806522at2"/>
<feature type="domain" description="Cation efflux protein transmembrane" evidence="9">
    <location>
        <begin position="10"/>
        <end position="218"/>
    </location>
</feature>
<dbReference type="Proteomes" id="UP000269708">
    <property type="component" value="Unassembled WGS sequence"/>
</dbReference>
<dbReference type="NCBIfam" id="TIGR01297">
    <property type="entry name" value="CDF"/>
    <property type="match status" value="1"/>
</dbReference>
<evidence type="ECO:0000313" key="11">
    <source>
        <dbReference type="Proteomes" id="UP000269708"/>
    </source>
</evidence>
<keyword evidence="8" id="KW-0732">Signal</keyword>
<dbReference type="Pfam" id="PF01545">
    <property type="entry name" value="Cation_efflux"/>
    <property type="match status" value="1"/>
</dbReference>
<feature type="chain" id="PRO_5018055595" evidence="8">
    <location>
        <begin position="29"/>
        <end position="318"/>
    </location>
</feature>
<feature type="transmembrane region" description="Helical" evidence="7">
    <location>
        <begin position="192"/>
        <end position="210"/>
    </location>
</feature>
<keyword evidence="2" id="KW-0813">Transport</keyword>
<evidence type="ECO:0000256" key="1">
    <source>
        <dbReference type="ARBA" id="ARBA00004141"/>
    </source>
</evidence>
<keyword evidence="4" id="KW-0864">Zinc transport</keyword>
<comment type="caution">
    <text evidence="10">The sequence shown here is derived from an EMBL/GenBank/DDBJ whole genome shotgun (WGS) entry which is preliminary data.</text>
</comment>
<dbReference type="Gene3D" id="1.20.1510.10">
    <property type="entry name" value="Cation efflux protein transmembrane domain"/>
    <property type="match status" value="1"/>
</dbReference>
<dbReference type="InterPro" id="IPR058533">
    <property type="entry name" value="Cation_efflux_TM"/>
</dbReference>
<sequence length="318" mass="33662">MAKAGSRKVVIAALLGNAAIAATKFAAAAVTGSSAMLSEGVHSLVDTCNELLLLYGMKRAERPPDAAHPFGYGREVYFWSFIVALLVFALGAGVSFYEGIAHLREPEPMERPRVAYLVLGASLLFEGASWWVAMRAFRAGKGALGWFEAFRASKDASTFTVLFEDTAALLGLLIALAGVAAAHATGDPRFDGYASLGIALVLAAASMLLARETKGLLLGEAAHPRVRDAILRIAAADPGVRRANGVLTVQLGPNSVAAALSAEFEDALTTPQIEACVDRIEAEVRRSHPDVVSLFVKPQTARTWRARAARLRAADPPP</sequence>
<accession>A0A3N4VGP3</accession>
<dbReference type="EMBL" id="RKQN01000001">
    <property type="protein sequence ID" value="RPE81918.1"/>
    <property type="molecule type" value="Genomic_DNA"/>
</dbReference>
<reference evidence="10 11" key="1">
    <citation type="submission" date="2018-11" db="EMBL/GenBank/DDBJ databases">
        <title>Genomic Encyclopedia of Type Strains, Phase IV (KMG-IV): sequencing the most valuable type-strain genomes for metagenomic binning, comparative biology and taxonomic classification.</title>
        <authorList>
            <person name="Goeker M."/>
        </authorList>
    </citation>
    <scope>NUCLEOTIDE SEQUENCE [LARGE SCALE GENOMIC DNA]</scope>
    <source>
        <strain evidence="10 11">DSM 25623</strain>
    </source>
</reference>
<evidence type="ECO:0000259" key="9">
    <source>
        <dbReference type="Pfam" id="PF01545"/>
    </source>
</evidence>
<feature type="transmembrane region" description="Helical" evidence="7">
    <location>
        <begin position="114"/>
        <end position="133"/>
    </location>
</feature>
<evidence type="ECO:0000256" key="6">
    <source>
        <dbReference type="ARBA" id="ARBA00023136"/>
    </source>
</evidence>
<dbReference type="GO" id="GO:0006829">
    <property type="term" value="P:zinc ion transport"/>
    <property type="evidence" value="ECO:0007669"/>
    <property type="project" value="UniProtKB-KW"/>
</dbReference>
<dbReference type="RefSeq" id="WP_123769426.1">
    <property type="nucleotide sequence ID" value="NZ_RKQN01000001.1"/>
</dbReference>
<dbReference type="InterPro" id="IPR040177">
    <property type="entry name" value="SLC30A9"/>
</dbReference>
<evidence type="ECO:0000256" key="2">
    <source>
        <dbReference type="ARBA" id="ARBA00022448"/>
    </source>
</evidence>
<comment type="subcellular location">
    <subcellularLocation>
        <location evidence="1">Membrane</location>
        <topology evidence="1">Multi-pass membrane protein</topology>
    </subcellularLocation>
</comment>
<evidence type="ECO:0000256" key="5">
    <source>
        <dbReference type="ARBA" id="ARBA00022989"/>
    </source>
</evidence>
<keyword evidence="11" id="KW-1185">Reference proteome</keyword>
<feature type="signal peptide" evidence="8">
    <location>
        <begin position="1"/>
        <end position="28"/>
    </location>
</feature>
<dbReference type="SUPFAM" id="SSF161111">
    <property type="entry name" value="Cation efflux protein transmembrane domain-like"/>
    <property type="match status" value="1"/>
</dbReference>
<dbReference type="SUPFAM" id="SSF160240">
    <property type="entry name" value="Cation efflux protein cytoplasmic domain-like"/>
    <property type="match status" value="1"/>
</dbReference>
<keyword evidence="4" id="KW-0862">Zinc</keyword>
<dbReference type="InterPro" id="IPR036837">
    <property type="entry name" value="Cation_efflux_CTD_sf"/>
</dbReference>